<accession>A0A432WDP0</accession>
<keyword evidence="1" id="KW-0812">Transmembrane</keyword>
<evidence type="ECO:0000256" key="1">
    <source>
        <dbReference type="SAM" id="Phobius"/>
    </source>
</evidence>
<feature type="transmembrane region" description="Helical" evidence="1">
    <location>
        <begin position="33"/>
        <end position="50"/>
    </location>
</feature>
<keyword evidence="3" id="KW-1185">Reference proteome</keyword>
<gene>
    <name evidence="2" type="ORF">CWE11_09175</name>
</gene>
<dbReference type="AlphaFoldDB" id="A0A432WDP0"/>
<sequence length="69" mass="8213">MGHVVLVFFLLSLVFAVFFYIQAWKFGMGRRRWAFFGLLLGPFLFPMFRTHQRMLIMKARGFHGTYFSA</sequence>
<evidence type="ECO:0000313" key="2">
    <source>
        <dbReference type="EMBL" id="RUO30529.1"/>
    </source>
</evidence>
<proteinExistence type="predicted"/>
<organism evidence="2 3">
    <name type="scientific">Aliidiomarina sanyensis</name>
    <dbReference type="NCBI Taxonomy" id="1249555"/>
    <lineage>
        <taxon>Bacteria</taxon>
        <taxon>Pseudomonadati</taxon>
        <taxon>Pseudomonadota</taxon>
        <taxon>Gammaproteobacteria</taxon>
        <taxon>Alteromonadales</taxon>
        <taxon>Idiomarinaceae</taxon>
        <taxon>Aliidiomarina</taxon>
    </lineage>
</organism>
<dbReference type="EMBL" id="PIPM01000009">
    <property type="protein sequence ID" value="RUO30529.1"/>
    <property type="molecule type" value="Genomic_DNA"/>
</dbReference>
<name>A0A432WDP0_9GAMM</name>
<protein>
    <submittedName>
        <fullName evidence="2">Uncharacterized protein</fullName>
    </submittedName>
</protein>
<comment type="caution">
    <text evidence="2">The sequence shown here is derived from an EMBL/GenBank/DDBJ whole genome shotgun (WGS) entry which is preliminary data.</text>
</comment>
<evidence type="ECO:0000313" key="3">
    <source>
        <dbReference type="Proteomes" id="UP000288405"/>
    </source>
</evidence>
<keyword evidence="1" id="KW-1133">Transmembrane helix</keyword>
<reference evidence="2 3" key="1">
    <citation type="journal article" date="2011" name="Front. Microbiol.">
        <title>Genomic signatures of strain selection and enhancement in Bacillus atrophaeus var. globigii, a historical biowarfare simulant.</title>
        <authorList>
            <person name="Gibbons H.S."/>
            <person name="Broomall S.M."/>
            <person name="McNew L.A."/>
            <person name="Daligault H."/>
            <person name="Chapman C."/>
            <person name="Bruce D."/>
            <person name="Karavis M."/>
            <person name="Krepps M."/>
            <person name="McGregor P.A."/>
            <person name="Hong C."/>
            <person name="Park K.H."/>
            <person name="Akmal A."/>
            <person name="Feldman A."/>
            <person name="Lin J.S."/>
            <person name="Chang W.E."/>
            <person name="Higgs B.W."/>
            <person name="Demirev P."/>
            <person name="Lindquist J."/>
            <person name="Liem A."/>
            <person name="Fochler E."/>
            <person name="Read T.D."/>
            <person name="Tapia R."/>
            <person name="Johnson S."/>
            <person name="Bishop-Lilly K.A."/>
            <person name="Detter C."/>
            <person name="Han C."/>
            <person name="Sozhamannan S."/>
            <person name="Rosenzweig C.N."/>
            <person name="Skowronski E.W."/>
        </authorList>
    </citation>
    <scope>NUCLEOTIDE SEQUENCE [LARGE SCALE GENOMIC DNA]</scope>
    <source>
        <strain evidence="2 3">GYP-17</strain>
    </source>
</reference>
<keyword evidence="1" id="KW-0472">Membrane</keyword>
<dbReference type="Proteomes" id="UP000288405">
    <property type="component" value="Unassembled WGS sequence"/>
</dbReference>